<reference evidence="2" key="1">
    <citation type="submission" date="2016-08" db="EMBL/GenBank/DDBJ databases">
        <authorList>
            <person name="Seilhamer J.J."/>
        </authorList>
    </citation>
    <scope>NUCLEOTIDE SEQUENCE</scope>
    <source>
        <strain evidence="2">86-1</strain>
    </source>
</reference>
<sequence length="295" mass="31265">MWYITGTLPDKDMGFCEAATQAPSSVRDGMLHLPDGSAVPVQRGTAALAATALLACEALGFEPPRLLLAGDIGSGAGSRALYTWLTEHAARLAPSGLTFHYLFPDVDWHNRVLMAIQALPSPPLLVADAGFMYVAKMSGYADAYDLFTPDLGEMAFLADEKAPHPFYTRGFLLTEEEDIPGLLARAQAHGNCPANLIIKGRADHIICEGRLAATIEEPSEPAMECIGGTGDLVTGLVTALLAGGIPLCRASVAAARLARLLARYCAPDPGTQVAQLLARLPEFLQEHAEAVLAMD</sequence>
<evidence type="ECO:0000313" key="2">
    <source>
        <dbReference type="EMBL" id="SCM74503.1"/>
    </source>
</evidence>
<proteinExistence type="predicted"/>
<keyword evidence="2" id="KW-0418">Kinase</keyword>
<keyword evidence="2" id="KW-0808">Transferase</keyword>
<protein>
    <submittedName>
        <fullName evidence="2">Sugar kinase</fullName>
    </submittedName>
</protein>
<evidence type="ECO:0000259" key="1">
    <source>
        <dbReference type="Pfam" id="PF01256"/>
    </source>
</evidence>
<gene>
    <name evidence="2" type="ORF">KL86DES1_21981</name>
</gene>
<feature type="domain" description="YjeF C-terminal" evidence="1">
    <location>
        <begin position="122"/>
        <end position="272"/>
    </location>
</feature>
<accession>A0A212LAB3</accession>
<dbReference type="InterPro" id="IPR029056">
    <property type="entry name" value="Ribokinase-like"/>
</dbReference>
<dbReference type="GO" id="GO:0016836">
    <property type="term" value="F:hydro-lyase activity"/>
    <property type="evidence" value="ECO:0007669"/>
    <property type="project" value="InterPro"/>
</dbReference>
<dbReference type="AlphaFoldDB" id="A0A212LAB3"/>
<dbReference type="EMBL" id="FMJC01000002">
    <property type="protein sequence ID" value="SCM74503.1"/>
    <property type="molecule type" value="Genomic_DNA"/>
</dbReference>
<dbReference type="Gene3D" id="3.40.1190.20">
    <property type="match status" value="1"/>
</dbReference>
<dbReference type="GO" id="GO:0016301">
    <property type="term" value="F:kinase activity"/>
    <property type="evidence" value="ECO:0007669"/>
    <property type="project" value="UniProtKB-KW"/>
</dbReference>
<dbReference type="Pfam" id="PF01256">
    <property type="entry name" value="Carb_kinase"/>
    <property type="match status" value="1"/>
</dbReference>
<name>A0A212LAB3_9BACT</name>
<dbReference type="SUPFAM" id="SSF53613">
    <property type="entry name" value="Ribokinase-like"/>
    <property type="match status" value="1"/>
</dbReference>
<organism evidence="2">
    <name type="scientific">uncultured Desulfovibrio sp</name>
    <dbReference type="NCBI Taxonomy" id="167968"/>
    <lineage>
        <taxon>Bacteria</taxon>
        <taxon>Pseudomonadati</taxon>
        <taxon>Thermodesulfobacteriota</taxon>
        <taxon>Desulfovibrionia</taxon>
        <taxon>Desulfovibrionales</taxon>
        <taxon>Desulfovibrionaceae</taxon>
        <taxon>Desulfovibrio</taxon>
        <taxon>environmental samples</taxon>
    </lineage>
</organism>
<dbReference type="InterPro" id="IPR000631">
    <property type="entry name" value="CARKD"/>
</dbReference>